<feature type="region of interest" description="Disordered" evidence="1">
    <location>
        <begin position="1"/>
        <end position="54"/>
    </location>
</feature>
<dbReference type="EMBL" id="JARBHB010000008">
    <property type="protein sequence ID" value="KAJ8877623.1"/>
    <property type="molecule type" value="Genomic_DNA"/>
</dbReference>
<feature type="compositionally biased region" description="Basic and acidic residues" evidence="1">
    <location>
        <begin position="1"/>
        <end position="11"/>
    </location>
</feature>
<comment type="caution">
    <text evidence="2">The sequence shown here is derived from an EMBL/GenBank/DDBJ whole genome shotgun (WGS) entry which is preliminary data.</text>
</comment>
<feature type="region of interest" description="Disordered" evidence="1">
    <location>
        <begin position="196"/>
        <end position="262"/>
    </location>
</feature>
<dbReference type="Proteomes" id="UP001159363">
    <property type="component" value="Chromosome 7"/>
</dbReference>
<feature type="compositionally biased region" description="Polar residues" evidence="1">
    <location>
        <begin position="196"/>
        <end position="206"/>
    </location>
</feature>
<feature type="compositionally biased region" description="Basic and acidic residues" evidence="1">
    <location>
        <begin position="250"/>
        <end position="262"/>
    </location>
</feature>
<accession>A0ABQ9H011</accession>
<evidence type="ECO:0000313" key="3">
    <source>
        <dbReference type="Proteomes" id="UP001159363"/>
    </source>
</evidence>
<feature type="region of interest" description="Disordered" evidence="1">
    <location>
        <begin position="408"/>
        <end position="453"/>
    </location>
</feature>
<protein>
    <submittedName>
        <fullName evidence="2">Uncharacterized protein</fullName>
    </submittedName>
</protein>
<organism evidence="2 3">
    <name type="scientific">Dryococelus australis</name>
    <dbReference type="NCBI Taxonomy" id="614101"/>
    <lineage>
        <taxon>Eukaryota</taxon>
        <taxon>Metazoa</taxon>
        <taxon>Ecdysozoa</taxon>
        <taxon>Arthropoda</taxon>
        <taxon>Hexapoda</taxon>
        <taxon>Insecta</taxon>
        <taxon>Pterygota</taxon>
        <taxon>Neoptera</taxon>
        <taxon>Polyneoptera</taxon>
        <taxon>Phasmatodea</taxon>
        <taxon>Verophasmatodea</taxon>
        <taxon>Anareolatae</taxon>
        <taxon>Phasmatidae</taxon>
        <taxon>Eurycanthinae</taxon>
        <taxon>Dryococelus</taxon>
    </lineage>
</organism>
<gene>
    <name evidence="2" type="ORF">PR048_022078</name>
</gene>
<evidence type="ECO:0000256" key="1">
    <source>
        <dbReference type="SAM" id="MobiDB-lite"/>
    </source>
</evidence>
<feature type="compositionally biased region" description="Basic and acidic residues" evidence="1">
    <location>
        <begin position="35"/>
        <end position="54"/>
    </location>
</feature>
<keyword evidence="3" id="KW-1185">Reference proteome</keyword>
<proteinExistence type="predicted"/>
<feature type="compositionally biased region" description="Basic and acidic residues" evidence="1">
    <location>
        <begin position="444"/>
        <end position="453"/>
    </location>
</feature>
<sequence length="574" mass="62575">MSGCSGREELAPPHGSLNRRGSRSEGKLNLALQERLAESERRKEKTPARDDTAKTKAGWVKAVPINIKYRPATAGSNQRTTLGRAVKPRPPTQLSVAKQNVITALRTPTTITTSVNTTTTTSIITQSSTISIPVQSGPTKPGTPLLPKYKTMPSPTRPPHALLGTPQLALNEIFEEVDGSSGGDNVGQSLSTRTFISRHQARGSSYEQRRSKFHKARTTSCSSSDASDDDSESRKKRAHKLNSTSKSLQQRRDSHDDSSDSRILGEEPGVVLEVVGAIQLIIRFLVVDPPRPLVWLVFQKVLGHLEVVLEDGSVLELFRIHHWGDGIALADVGLEKLAYERVSLSIALQKYRKRNTSSPKIKGFGARLLQSWSLTSTSRKSAVLEEKGNLPTENSTLQVGCALSRNDREKIKLPTTPDTEGPELATVHSRTEKENFCKSGKSKSLRDKQQEGGGKKVRLLGRYFQVHKKLCIPLPGFFGRGRLYKAQSCGSIVRDRVTPPPAASLLLCGDDRWQQMAGKTDVGRSRAGQGNSNTEEDVNRNVGIVATEGIAAACPGIGMCHIHLGNASKCCNFC</sequence>
<reference evidence="2 3" key="1">
    <citation type="submission" date="2023-02" db="EMBL/GenBank/DDBJ databases">
        <title>LHISI_Scaffold_Assembly.</title>
        <authorList>
            <person name="Stuart O.P."/>
            <person name="Cleave R."/>
            <person name="Magrath M.J.L."/>
            <person name="Mikheyev A.S."/>
        </authorList>
    </citation>
    <scope>NUCLEOTIDE SEQUENCE [LARGE SCALE GENOMIC DNA]</scope>
    <source>
        <strain evidence="2">Daus_M_001</strain>
        <tissue evidence="2">Leg muscle</tissue>
    </source>
</reference>
<evidence type="ECO:0000313" key="2">
    <source>
        <dbReference type="EMBL" id="KAJ8877623.1"/>
    </source>
</evidence>
<name>A0ABQ9H011_9NEOP</name>